<dbReference type="CDD" id="cd16914">
    <property type="entry name" value="EcfT"/>
    <property type="match status" value="1"/>
</dbReference>
<evidence type="ECO:0000256" key="1">
    <source>
        <dbReference type="ARBA" id="ARBA00004141"/>
    </source>
</evidence>
<evidence type="ECO:0000256" key="2">
    <source>
        <dbReference type="ARBA" id="ARBA00022692"/>
    </source>
</evidence>
<dbReference type="PANTHER" id="PTHR33514:SF13">
    <property type="entry name" value="PROTEIN ABCI12, CHLOROPLASTIC"/>
    <property type="match status" value="1"/>
</dbReference>
<evidence type="ECO:0000256" key="4">
    <source>
        <dbReference type="ARBA" id="ARBA00023136"/>
    </source>
</evidence>
<dbReference type="AlphaFoldDB" id="Q7U8G1"/>
<evidence type="ECO:0000256" key="5">
    <source>
        <dbReference type="SAM" id="Phobius"/>
    </source>
</evidence>
<keyword evidence="4 5" id="KW-0472">Membrane</keyword>
<accession>Q7U8G1</accession>
<dbReference type="Proteomes" id="UP000001422">
    <property type="component" value="Chromosome"/>
</dbReference>
<name>Q7U8G1_PARMW</name>
<dbReference type="Pfam" id="PF02361">
    <property type="entry name" value="CbiQ"/>
    <property type="match status" value="1"/>
</dbReference>
<comment type="subcellular location">
    <subcellularLocation>
        <location evidence="1">Membrane</location>
        <topology evidence="1">Multi-pass membrane protein</topology>
    </subcellularLocation>
</comment>
<dbReference type="EMBL" id="BX569690">
    <property type="protein sequence ID" value="CAE07173.1"/>
    <property type="molecule type" value="Genomic_DNA"/>
</dbReference>
<sequence>MDWLRQIPMGQFVDGREGWLRRLDARLKLAWSLVFLLTPVLAGPLWRVALVLGLLLLTLISGLPRRIWWRSLLVLTLLALAVGTLSMLLPAADPAATLALRSPQELPDALPQGPSWVVFELGPLSVDRASLLLGLRTSTLIFTVIHSVNLVLISTPPEDLVWALSWWLAPLNRLGLPMERLGFQLLLALRFLPLVQEELQNLLRSLASRAVNLRRLGFKASFGLVLAVGERLLANILLRAEQGADALVARGGLVSGPAGFRIPDERPAPLVNGLALLSLLAVLGLRTRYGAL</sequence>
<feature type="transmembrane region" description="Helical" evidence="5">
    <location>
        <begin position="67"/>
        <end position="89"/>
    </location>
</feature>
<keyword evidence="7" id="KW-1185">Reference proteome</keyword>
<evidence type="ECO:0000313" key="7">
    <source>
        <dbReference type="Proteomes" id="UP000001422"/>
    </source>
</evidence>
<dbReference type="KEGG" id="syw:SYNW0658"/>
<evidence type="ECO:0000313" key="6">
    <source>
        <dbReference type="EMBL" id="CAE07173.1"/>
    </source>
</evidence>
<keyword evidence="2 5" id="KW-0812">Transmembrane</keyword>
<keyword evidence="3 5" id="KW-1133">Transmembrane helix</keyword>
<evidence type="ECO:0000256" key="3">
    <source>
        <dbReference type="ARBA" id="ARBA00022989"/>
    </source>
</evidence>
<dbReference type="PANTHER" id="PTHR33514">
    <property type="entry name" value="PROTEIN ABCI12, CHLOROPLASTIC"/>
    <property type="match status" value="1"/>
</dbReference>
<reference evidence="6 7" key="1">
    <citation type="journal article" date="2003" name="Nature">
        <title>The genome of a motile marine Synechococcus.</title>
        <authorList>
            <person name="Palenik B."/>
            <person name="Brahamsha B."/>
            <person name="Larimer F."/>
            <person name="Land M."/>
            <person name="Hauser L."/>
            <person name="Chain P."/>
            <person name="Lamerdin J."/>
            <person name="Regala W."/>
            <person name="Allen E.A."/>
            <person name="McCarren J."/>
            <person name="Paulsen I."/>
            <person name="Dufresne A."/>
            <person name="Partensky F."/>
            <person name="Webb E."/>
            <person name="Waterbury J."/>
        </authorList>
    </citation>
    <scope>NUCLEOTIDE SEQUENCE [LARGE SCALE GENOMIC DNA]</scope>
    <source>
        <strain evidence="6 7">WH8102</strain>
    </source>
</reference>
<gene>
    <name evidence="6" type="ordered locus">SYNW0658</name>
</gene>
<feature type="transmembrane region" description="Helical" evidence="5">
    <location>
        <begin position="29"/>
        <end position="60"/>
    </location>
</feature>
<dbReference type="STRING" id="84588.SYNW0658"/>
<proteinExistence type="predicted"/>
<dbReference type="eggNOG" id="COG0619">
    <property type="taxonomic scope" value="Bacteria"/>
</dbReference>
<dbReference type="RefSeq" id="WP_011127525.1">
    <property type="nucleotide sequence ID" value="NC_005070.1"/>
</dbReference>
<protein>
    <submittedName>
        <fullName evidence="6">Possible cobalt transport protein</fullName>
    </submittedName>
</protein>
<dbReference type="InterPro" id="IPR003339">
    <property type="entry name" value="ABC/ECF_trnsptr_transmembrane"/>
</dbReference>
<organism evidence="6 7">
    <name type="scientific">Parasynechococcus marenigrum (strain WH8102)</name>
    <dbReference type="NCBI Taxonomy" id="84588"/>
    <lineage>
        <taxon>Bacteria</taxon>
        <taxon>Bacillati</taxon>
        <taxon>Cyanobacteriota</taxon>
        <taxon>Cyanophyceae</taxon>
        <taxon>Synechococcales</taxon>
        <taxon>Prochlorococcaceae</taxon>
        <taxon>Parasynechococcus</taxon>
        <taxon>Parasynechococcus marenigrum</taxon>
    </lineage>
</organism>
<dbReference type="HOGENOM" id="CLU_056469_0_2_3"/>
<dbReference type="GO" id="GO:0005886">
    <property type="term" value="C:plasma membrane"/>
    <property type="evidence" value="ECO:0007669"/>
    <property type="project" value="TreeGrafter"/>
</dbReference>